<dbReference type="InterPro" id="IPR035093">
    <property type="entry name" value="RelE/ParE_toxin_dom_sf"/>
</dbReference>
<dbReference type="Pfam" id="PF05016">
    <property type="entry name" value="ParE_toxin"/>
    <property type="match status" value="1"/>
</dbReference>
<evidence type="ECO:0000256" key="1">
    <source>
        <dbReference type="ARBA" id="ARBA00022649"/>
    </source>
</evidence>
<keyword evidence="3" id="KW-1185">Reference proteome</keyword>
<dbReference type="EMBL" id="SLVX01000006">
    <property type="protein sequence ID" value="TCN45703.1"/>
    <property type="molecule type" value="Genomic_DNA"/>
</dbReference>
<comment type="caution">
    <text evidence="2">The sequence shown here is derived from an EMBL/GenBank/DDBJ whole genome shotgun (WGS) entry which is preliminary data.</text>
</comment>
<dbReference type="Gene3D" id="3.30.2310.20">
    <property type="entry name" value="RelE-like"/>
    <property type="match status" value="1"/>
</dbReference>
<sequence>MRKVLFAPPARLFVEQEIRYLRDRNPAAAAAFRASMARIGKQLARFPYSGFLRQDIPVSGIYRIVLGDYRIDYELSDDAVLVLLVRHGRQAEPGLPVDDDADYEAP</sequence>
<dbReference type="SUPFAM" id="SSF143011">
    <property type="entry name" value="RelE-like"/>
    <property type="match status" value="1"/>
</dbReference>
<evidence type="ECO:0000313" key="2">
    <source>
        <dbReference type="EMBL" id="TCN45703.1"/>
    </source>
</evidence>
<name>A0A4R2CX24_SHIGR</name>
<gene>
    <name evidence="2" type="ORF">EV665_106180</name>
</gene>
<dbReference type="AlphaFoldDB" id="A0A4R2CX24"/>
<reference evidence="2 3" key="1">
    <citation type="submission" date="2019-03" db="EMBL/GenBank/DDBJ databases">
        <title>Genomic Encyclopedia of Type Strains, Phase IV (KMG-IV): sequencing the most valuable type-strain genomes for metagenomic binning, comparative biology and taxonomic classification.</title>
        <authorList>
            <person name="Goeker M."/>
        </authorList>
    </citation>
    <scope>NUCLEOTIDE SEQUENCE [LARGE SCALE GENOMIC DNA]</scope>
    <source>
        <strain evidence="2 3">DSM 18401</strain>
    </source>
</reference>
<proteinExistence type="predicted"/>
<accession>A0A4R2CX24</accession>
<protein>
    <submittedName>
        <fullName evidence="2">Plasmid stabilization system protein ParE</fullName>
    </submittedName>
</protein>
<dbReference type="InterPro" id="IPR007712">
    <property type="entry name" value="RelE/ParE_toxin"/>
</dbReference>
<dbReference type="Proteomes" id="UP000295351">
    <property type="component" value="Unassembled WGS sequence"/>
</dbReference>
<evidence type="ECO:0000313" key="3">
    <source>
        <dbReference type="Proteomes" id="UP000295351"/>
    </source>
</evidence>
<keyword evidence="1" id="KW-1277">Toxin-antitoxin system</keyword>
<dbReference type="RefSeq" id="WP_133034354.1">
    <property type="nucleotide sequence ID" value="NZ_BAABEI010000012.1"/>
</dbReference>
<organism evidence="2 3">
    <name type="scientific">Shinella granuli</name>
    <dbReference type="NCBI Taxonomy" id="323621"/>
    <lineage>
        <taxon>Bacteria</taxon>
        <taxon>Pseudomonadati</taxon>
        <taxon>Pseudomonadota</taxon>
        <taxon>Alphaproteobacteria</taxon>
        <taxon>Hyphomicrobiales</taxon>
        <taxon>Rhizobiaceae</taxon>
        <taxon>Shinella</taxon>
    </lineage>
</organism>